<feature type="compositionally biased region" description="Basic and acidic residues" evidence="2">
    <location>
        <begin position="1014"/>
        <end position="1028"/>
    </location>
</feature>
<feature type="domain" description="WW" evidence="3">
    <location>
        <begin position="1476"/>
        <end position="1510"/>
    </location>
</feature>
<evidence type="ECO:0000256" key="2">
    <source>
        <dbReference type="SAM" id="MobiDB-lite"/>
    </source>
</evidence>
<feature type="compositionally biased region" description="Basic residues" evidence="2">
    <location>
        <begin position="1577"/>
        <end position="1590"/>
    </location>
</feature>
<feature type="region of interest" description="Disordered" evidence="2">
    <location>
        <begin position="1558"/>
        <end position="1590"/>
    </location>
</feature>
<feature type="compositionally biased region" description="Pro residues" evidence="2">
    <location>
        <begin position="106"/>
        <end position="123"/>
    </location>
</feature>
<sequence length="1590" mass="174755">MFPGAKAMPRLDGPPPPLLDVHALRHIVPSSAGSPRSRAASPSQNTRHQKRAAEQIADWLRDSERLKELQRRAEDAMRQADAVERARRIAEDARRPDLDGGRTPEAPAPPSPPRSLKAVPPPQRRAVRDAAFVRELGLLDVAALRRLEAGYSESVAQSKALDAFLVEALGDAPAVSRADAARAAARAARKRLLDVNAAPDDVRRALDACGVSDDGTSSRRAPAPGPAPAPAPGPAPSAAPARKRPQSRPGRYVAARKLRRFLCDRVRIDGSARALGGPEGAPLDARLDNLFTQSLLDRGPPTAPPTKAAWAVAAASSKAALRRRQRRRQRALTRGAPLEPLEPPHVRLRRELGAALASQERSKQAVKDETVWVASNVNRQDDALAPATQALCRKWAAEKLRAVAKKLEMGRMQRFKARWARAARLCAHADRARRYADLLAAERCLKAAGSVAETLCRSALQRWKILSKTLHDAEWRTAAIAIQTAARGQVGRTEGAWRRLELKAISIQRLDRGRRARLEAKRRAEERRRDAASAVLGRACQNRQACAPARDEARSRRAARLLAAQSNGALFMQRLLRKRKARKVVAEKRELREQALREDAAATALQSRHRAIEATRAVEKRRAAAARVAAATRLQSRRRCTKATRRVMSMRLVAAATRLQCAHRSRIARRDVGQRRAAALALKRDGAAKTAQRLVRRRLARRRVALLREAVAKREVGALALQNAIRAKRARAEVSTKRKERDDRIAREAAAERARLAAAAAEEARLARLKREKAVRAASEAAAEAVKASETARSQVDAALETITTEQRREDARLAQAAAEAAARAEAERVAAAEAEAARVEAERREIERLQAERMKAAEERRLEERAAQRRAAVEAAIKALETACAGEDIAALDAALEQAASAGVHREHDALKAAFEKRKALAAEAAAIQIAKTLFALETACAAKDVAKIDAALKAALEAGVPADSEAITKAQSVRDEVVEGQKAAERAEETEREVQRRAALNAGQLSAADAEEAAKRGAVAREDNMHTRARKKREARAAARRKEAEEAKAKASIDPERLRGMERRLNELEKLRKQEEKAAPPPESAEERFAREQAAAAKKRKEEEAQAAAERQARLDAEDARLAREVAEAARIEAVERATRERVEAELRRLEEIRAEADAADAKRRLEAENAERERREAEERRIQEERDAEKRERAEREARQEALLKELEERAARLRELEAEAARAAEERKQQEAEVPEGVMALLKKKELAELGGEPVDEEDLEDAYDAIPEKEMVGATTSSVPKLNLDRRVDKDAEIAAKLTEIDERVARLAASEARVAELESMVEKRLSEADAARAANLAQLSNRWSARDVEMTALITSSVSEQISAREGELREGLKEALAEAREARRLSESTALVATMSPPETPYGGGYSFGAPQPSAWVQYYDDEAQTDYFYNTETGETSWTRPEGVIIKRGDELAAPPLFHDVDEPPVVAPGETPWLEYWDESAQARYWYNQITQEASWVEPDPNDVVKAPEEPEPDPEGMVPPGPNWTAAIDDQTGKETWVNDATGEVLKAGGAAADDRSVGSKGSTGKKGPRARRRIKSKGG</sequence>
<feature type="region of interest" description="Disordered" evidence="2">
    <location>
        <begin position="1"/>
        <end position="123"/>
    </location>
</feature>
<feature type="domain" description="WW" evidence="3">
    <location>
        <begin position="1417"/>
        <end position="1451"/>
    </location>
</feature>
<dbReference type="Gene3D" id="2.20.70.10">
    <property type="match status" value="1"/>
</dbReference>
<comment type="caution">
    <text evidence="4">The sequence shown here is derived from an EMBL/GenBank/DDBJ whole genome shotgun (WGS) entry which is preliminary data.</text>
</comment>
<dbReference type="PROSITE" id="PS50020">
    <property type="entry name" value="WW_DOMAIN_2"/>
    <property type="match status" value="2"/>
</dbReference>
<feature type="compositionally biased region" description="Basic and acidic residues" evidence="2">
    <location>
        <begin position="59"/>
        <end position="102"/>
    </location>
</feature>
<evidence type="ECO:0000313" key="4">
    <source>
        <dbReference type="EMBL" id="CAH0372848.1"/>
    </source>
</evidence>
<gene>
    <name evidence="4" type="ORF">PECAL_4P00050</name>
</gene>
<feature type="region of interest" description="Disordered" evidence="2">
    <location>
        <begin position="1007"/>
        <end position="1117"/>
    </location>
</feature>
<feature type="region of interest" description="Disordered" evidence="2">
    <location>
        <begin position="1506"/>
        <end position="1545"/>
    </location>
</feature>
<feature type="region of interest" description="Disordered" evidence="2">
    <location>
        <begin position="1160"/>
        <end position="1201"/>
    </location>
</feature>
<dbReference type="PROSITE" id="PS01159">
    <property type="entry name" value="WW_DOMAIN_1"/>
    <property type="match status" value="1"/>
</dbReference>
<feature type="region of interest" description="Disordered" evidence="2">
    <location>
        <begin position="208"/>
        <end position="251"/>
    </location>
</feature>
<feature type="coiled-coil region" evidence="1">
    <location>
        <begin position="823"/>
        <end position="884"/>
    </location>
</feature>
<dbReference type="CDD" id="cd00201">
    <property type="entry name" value="WW"/>
    <property type="match status" value="2"/>
</dbReference>
<feature type="compositionally biased region" description="Pro residues" evidence="2">
    <location>
        <begin position="223"/>
        <end position="237"/>
    </location>
</feature>
<protein>
    <recommendedName>
        <fullName evidence="3">WW domain-containing protein</fullName>
    </recommendedName>
</protein>
<dbReference type="EMBL" id="CAKKNE010000004">
    <property type="protein sequence ID" value="CAH0372848.1"/>
    <property type="molecule type" value="Genomic_DNA"/>
</dbReference>
<dbReference type="PANTHER" id="PTHR43049:SF1">
    <property type="entry name" value="EARLY ENDOSOME ANTIGEN"/>
    <property type="match status" value="1"/>
</dbReference>
<evidence type="ECO:0000313" key="5">
    <source>
        <dbReference type="Proteomes" id="UP000789595"/>
    </source>
</evidence>
<organism evidence="4 5">
    <name type="scientific">Pelagomonas calceolata</name>
    <dbReference type="NCBI Taxonomy" id="35677"/>
    <lineage>
        <taxon>Eukaryota</taxon>
        <taxon>Sar</taxon>
        <taxon>Stramenopiles</taxon>
        <taxon>Ochrophyta</taxon>
        <taxon>Pelagophyceae</taxon>
        <taxon>Pelagomonadales</taxon>
        <taxon>Pelagomonadaceae</taxon>
        <taxon>Pelagomonas</taxon>
    </lineage>
</organism>
<evidence type="ECO:0000259" key="3">
    <source>
        <dbReference type="PROSITE" id="PS50020"/>
    </source>
</evidence>
<name>A0A8J2SIQ5_9STRA</name>
<reference evidence="4" key="1">
    <citation type="submission" date="2021-11" db="EMBL/GenBank/DDBJ databases">
        <authorList>
            <consortium name="Genoscope - CEA"/>
            <person name="William W."/>
        </authorList>
    </citation>
    <scope>NUCLEOTIDE SEQUENCE</scope>
</reference>
<dbReference type="InterPro" id="IPR000048">
    <property type="entry name" value="IQ_motif_EF-hand-BS"/>
</dbReference>
<dbReference type="PANTHER" id="PTHR43049">
    <property type="entry name" value="EARLY ENDOSOME ANTIGEN"/>
    <property type="match status" value="1"/>
</dbReference>
<dbReference type="SMART" id="SM00456">
    <property type="entry name" value="WW"/>
    <property type="match status" value="2"/>
</dbReference>
<dbReference type="SUPFAM" id="SSF51045">
    <property type="entry name" value="WW domain"/>
    <property type="match status" value="1"/>
</dbReference>
<dbReference type="InterPro" id="IPR001202">
    <property type="entry name" value="WW_dom"/>
</dbReference>
<keyword evidence="1" id="KW-0175">Coiled coil</keyword>
<dbReference type="Proteomes" id="UP000789595">
    <property type="component" value="Unassembled WGS sequence"/>
</dbReference>
<feature type="compositionally biased region" description="Basic and acidic residues" evidence="2">
    <location>
        <begin position="1037"/>
        <end position="1080"/>
    </location>
</feature>
<feature type="compositionally biased region" description="Low complexity" evidence="2">
    <location>
        <begin position="29"/>
        <end position="43"/>
    </location>
</feature>
<keyword evidence="5" id="KW-1185">Reference proteome</keyword>
<proteinExistence type="predicted"/>
<accession>A0A8J2SIQ5</accession>
<dbReference type="OrthoDB" id="207369at2759"/>
<dbReference type="SMART" id="SM00015">
    <property type="entry name" value="IQ"/>
    <property type="match status" value="4"/>
</dbReference>
<dbReference type="PROSITE" id="PS50096">
    <property type="entry name" value="IQ"/>
    <property type="match status" value="3"/>
</dbReference>
<evidence type="ECO:0000256" key="1">
    <source>
        <dbReference type="SAM" id="Coils"/>
    </source>
</evidence>
<dbReference type="InterPro" id="IPR036020">
    <property type="entry name" value="WW_dom_sf"/>
</dbReference>